<accession>A0A7C8N0M8</accession>
<dbReference type="InterPro" id="IPR000086">
    <property type="entry name" value="NUDIX_hydrolase_dom"/>
</dbReference>
<dbReference type="OrthoDB" id="3915838at2759"/>
<evidence type="ECO:0000259" key="2">
    <source>
        <dbReference type="PROSITE" id="PS51462"/>
    </source>
</evidence>
<dbReference type="Gene3D" id="3.90.79.10">
    <property type="entry name" value="Nucleoside Triphosphate Pyrophosphohydrolase"/>
    <property type="match status" value="1"/>
</dbReference>
<feature type="domain" description="Nudix hydrolase" evidence="2">
    <location>
        <begin position="7"/>
        <end position="138"/>
    </location>
</feature>
<dbReference type="InterPro" id="IPR036514">
    <property type="entry name" value="SGNH_hydro_sf"/>
</dbReference>
<reference evidence="3 4" key="1">
    <citation type="submission" date="2019-12" db="EMBL/GenBank/DDBJ databases">
        <title>Draft genome sequence of the ascomycete Xylaria multiplex DSM 110363.</title>
        <authorList>
            <person name="Buettner E."/>
            <person name="Kellner H."/>
        </authorList>
    </citation>
    <scope>NUCLEOTIDE SEQUENCE [LARGE SCALE GENOMIC DNA]</scope>
    <source>
        <strain evidence="3 4">DSM 110363</strain>
    </source>
</reference>
<feature type="compositionally biased region" description="Polar residues" evidence="1">
    <location>
        <begin position="185"/>
        <end position="201"/>
    </location>
</feature>
<dbReference type="GO" id="GO:0035539">
    <property type="term" value="F:8-oxo-7,8-dihydrodeoxyguanosine triphosphate pyrophosphatase activity"/>
    <property type="evidence" value="ECO:0007669"/>
    <property type="project" value="TreeGrafter"/>
</dbReference>
<dbReference type="InterPro" id="IPR015797">
    <property type="entry name" value="NUDIX_hydrolase-like_dom_sf"/>
</dbReference>
<dbReference type="EMBL" id="WUBL01000191">
    <property type="protein sequence ID" value="KAF2963637.1"/>
    <property type="molecule type" value="Genomic_DNA"/>
</dbReference>
<sequence length="477" mass="50742">MAAAPPNPRVGVAVVICNAKGELLIGKRMGSHGAGSWAFPGGHIEMGESFFTCSERETLEETNLRVKGVKVIGVTNDVFDAASKHYATVFVQCVMEDADAEPRKSRRPVINGCTLALGATHELSPHNNSISNEDSIGDSLGSDNSTSSGDSSDGNTSGGHNSTSSSGTGNSSNDDSDDDDEPTKGSPTKQPSLWRPKNSSSIADGTPLRIMCLGASIVRGEVSTDMNGFRKTLRGDLAELGIPINMVGSQRNGDMPDNDMEAYGGNRISQIHEHAKKIVPKQEPNIFVINVGTNNVLQYKDTDLAGEHMEAFIDYLLKASPRSTVVLSTLLTNTVPNREPLILDINRQFRDLYQKYENKTVVLAELHPSEGLPGRPTADDISSDGSHPTDQGYEIMGHLLADAVKDADKRGFLRWPENGLAYDGEKGRVKATAAETTNTPAPETTDPASRTSSASEAATISNTAATASATDSVAPNE</sequence>
<evidence type="ECO:0000313" key="3">
    <source>
        <dbReference type="EMBL" id="KAF2963637.1"/>
    </source>
</evidence>
<proteinExistence type="predicted"/>
<dbReference type="SUPFAM" id="SSF52266">
    <property type="entry name" value="SGNH hydrolase"/>
    <property type="match status" value="1"/>
</dbReference>
<dbReference type="CDD" id="cd04678">
    <property type="entry name" value="NUDIX_MTH2_Nudt15"/>
    <property type="match status" value="1"/>
</dbReference>
<feature type="compositionally biased region" description="Low complexity" evidence="1">
    <location>
        <begin position="431"/>
        <end position="477"/>
    </location>
</feature>
<dbReference type="GO" id="GO:0005829">
    <property type="term" value="C:cytosol"/>
    <property type="evidence" value="ECO:0007669"/>
    <property type="project" value="TreeGrafter"/>
</dbReference>
<organism evidence="3 4">
    <name type="scientific">Xylaria multiplex</name>
    <dbReference type="NCBI Taxonomy" id="323545"/>
    <lineage>
        <taxon>Eukaryota</taxon>
        <taxon>Fungi</taxon>
        <taxon>Dikarya</taxon>
        <taxon>Ascomycota</taxon>
        <taxon>Pezizomycotina</taxon>
        <taxon>Sordariomycetes</taxon>
        <taxon>Xylariomycetidae</taxon>
        <taxon>Xylariales</taxon>
        <taxon>Xylariaceae</taxon>
        <taxon>Xylaria</taxon>
    </lineage>
</organism>
<feature type="region of interest" description="Disordered" evidence="1">
    <location>
        <begin position="423"/>
        <end position="477"/>
    </location>
</feature>
<dbReference type="AlphaFoldDB" id="A0A7C8N0M8"/>
<dbReference type="Pfam" id="PF00293">
    <property type="entry name" value="NUDIX"/>
    <property type="match status" value="1"/>
</dbReference>
<feature type="region of interest" description="Disordered" evidence="1">
    <location>
        <begin position="122"/>
        <end position="201"/>
    </location>
</feature>
<dbReference type="InterPro" id="IPR013830">
    <property type="entry name" value="SGNH_hydro"/>
</dbReference>
<dbReference type="Gene3D" id="3.40.50.1110">
    <property type="entry name" value="SGNH hydrolase"/>
    <property type="match status" value="1"/>
</dbReference>
<feature type="compositionally biased region" description="Low complexity" evidence="1">
    <location>
        <begin position="137"/>
        <end position="173"/>
    </location>
</feature>
<evidence type="ECO:0000256" key="1">
    <source>
        <dbReference type="SAM" id="MobiDB-lite"/>
    </source>
</evidence>
<comment type="caution">
    <text evidence="3">The sequence shown here is derived from an EMBL/GenBank/DDBJ whole genome shotgun (WGS) entry which is preliminary data.</text>
</comment>
<dbReference type="InParanoid" id="A0A7C8N0M8"/>
<feature type="compositionally biased region" description="Polar residues" evidence="1">
    <location>
        <begin position="125"/>
        <end position="134"/>
    </location>
</feature>
<evidence type="ECO:0000313" key="4">
    <source>
        <dbReference type="Proteomes" id="UP000481858"/>
    </source>
</evidence>
<dbReference type="PANTHER" id="PTHR16099:SF5">
    <property type="entry name" value="NUCLEOTIDE TRIPHOSPHATE DIPHOSPHATASE NUDT15"/>
    <property type="match status" value="1"/>
</dbReference>
<dbReference type="PROSITE" id="PS51462">
    <property type="entry name" value="NUDIX"/>
    <property type="match status" value="1"/>
</dbReference>
<keyword evidence="4" id="KW-1185">Reference proteome</keyword>
<protein>
    <recommendedName>
        <fullName evidence="2">Nudix hydrolase domain-containing protein</fullName>
    </recommendedName>
</protein>
<feature type="region of interest" description="Disordered" evidence="1">
    <location>
        <begin position="367"/>
        <end position="392"/>
    </location>
</feature>
<dbReference type="Pfam" id="PF13472">
    <property type="entry name" value="Lipase_GDSL_2"/>
    <property type="match status" value="1"/>
</dbReference>
<dbReference type="Proteomes" id="UP000481858">
    <property type="component" value="Unassembled WGS sequence"/>
</dbReference>
<gene>
    <name evidence="3" type="ORF">GQX73_g9927</name>
</gene>
<dbReference type="PANTHER" id="PTHR16099">
    <property type="entry name" value="8-OXO-DGTP DIPHOSPHATES NUDT15"/>
    <property type="match status" value="1"/>
</dbReference>
<dbReference type="SUPFAM" id="SSF55811">
    <property type="entry name" value="Nudix"/>
    <property type="match status" value="1"/>
</dbReference>
<name>A0A7C8N0M8_9PEZI</name>
<dbReference type="FunFam" id="3.90.79.10:FF:000060">
    <property type="entry name" value="Nudix hydrolase 1"/>
    <property type="match status" value="1"/>
</dbReference>
<dbReference type="GO" id="GO:0006203">
    <property type="term" value="P:dGTP catabolic process"/>
    <property type="evidence" value="ECO:0007669"/>
    <property type="project" value="TreeGrafter"/>
</dbReference>